<gene>
    <name evidence="1" type="ORF">C1280_28570</name>
</gene>
<evidence type="ECO:0000313" key="2">
    <source>
        <dbReference type="Proteomes" id="UP000245802"/>
    </source>
</evidence>
<proteinExistence type="predicted"/>
<protein>
    <submittedName>
        <fullName evidence="1">Uncharacterized protein</fullName>
    </submittedName>
</protein>
<keyword evidence="2" id="KW-1185">Reference proteome</keyword>
<reference evidence="1 2" key="1">
    <citation type="submission" date="2018-01" db="EMBL/GenBank/DDBJ databases">
        <title>G. obscuriglobus.</title>
        <authorList>
            <person name="Franke J."/>
            <person name="Blomberg W."/>
            <person name="Selmecki A."/>
        </authorList>
    </citation>
    <scope>NUCLEOTIDE SEQUENCE [LARGE SCALE GENOMIC DNA]</scope>
    <source>
        <strain evidence="1 2">DSM 5831</strain>
    </source>
</reference>
<name>A0A2Z3HA81_9BACT</name>
<evidence type="ECO:0000313" key="1">
    <source>
        <dbReference type="EMBL" id="AWM40546.1"/>
    </source>
</evidence>
<dbReference type="EMBL" id="CP025958">
    <property type="protein sequence ID" value="AWM40546.1"/>
    <property type="molecule type" value="Genomic_DNA"/>
</dbReference>
<organism evidence="1 2">
    <name type="scientific">Gemmata obscuriglobus</name>
    <dbReference type="NCBI Taxonomy" id="114"/>
    <lineage>
        <taxon>Bacteria</taxon>
        <taxon>Pseudomonadati</taxon>
        <taxon>Planctomycetota</taxon>
        <taxon>Planctomycetia</taxon>
        <taxon>Gemmatales</taxon>
        <taxon>Gemmataceae</taxon>
        <taxon>Gemmata</taxon>
    </lineage>
</organism>
<dbReference type="AlphaFoldDB" id="A0A2Z3HA81"/>
<dbReference type="KEGG" id="gog:C1280_28570"/>
<accession>A0A2Z3HA81</accession>
<sequence>MRLNRELLTQLASLVERLNEWQGTMVEVIEQITRSPGSLDRHHTTYSSFVMRLEFVGVAFSGASLMVLGKALGRDVGYQASCDFLERLSVKPDGVTFVERFARVAERHTTIRQLSASPGTEPDAAPGA</sequence>
<dbReference type="Proteomes" id="UP000245802">
    <property type="component" value="Chromosome"/>
</dbReference>